<dbReference type="Proteomes" id="UP001244341">
    <property type="component" value="Chromosome 15b"/>
</dbReference>
<evidence type="ECO:0000256" key="4">
    <source>
        <dbReference type="ARBA" id="ARBA00022679"/>
    </source>
</evidence>
<evidence type="ECO:0000256" key="1">
    <source>
        <dbReference type="ARBA" id="ARBA00004167"/>
    </source>
</evidence>
<dbReference type="PANTHER" id="PTHR21461">
    <property type="entry name" value="GLYCOSYLTRANSFERASE FAMILY 92 PROTEIN"/>
    <property type="match status" value="1"/>
</dbReference>
<evidence type="ECO:0000256" key="5">
    <source>
        <dbReference type="ARBA" id="ARBA00022692"/>
    </source>
</evidence>
<dbReference type="Pfam" id="PF01697">
    <property type="entry name" value="Glyco_transf_92"/>
    <property type="match status" value="1"/>
</dbReference>
<keyword evidence="7" id="KW-0472">Membrane</keyword>
<comment type="subcellular location">
    <subcellularLocation>
        <location evidence="1">Membrane</location>
        <topology evidence="1">Single-pass membrane protein</topology>
    </subcellularLocation>
</comment>
<evidence type="ECO:0000256" key="3">
    <source>
        <dbReference type="ARBA" id="ARBA00022676"/>
    </source>
</evidence>
<keyword evidence="4 8" id="KW-0808">Transferase</keyword>
<evidence type="ECO:0000256" key="7">
    <source>
        <dbReference type="ARBA" id="ARBA00023136"/>
    </source>
</evidence>
<feature type="compositionally biased region" description="Low complexity" evidence="9">
    <location>
        <begin position="368"/>
        <end position="385"/>
    </location>
</feature>
<evidence type="ECO:0000256" key="2">
    <source>
        <dbReference type="ARBA" id="ARBA00007647"/>
    </source>
</evidence>
<proteinExistence type="inferred from homology"/>
<keyword evidence="6" id="KW-1133">Transmembrane helix</keyword>
<evidence type="ECO:0000313" key="10">
    <source>
        <dbReference type="EMBL" id="WIA22986.1"/>
    </source>
</evidence>
<evidence type="ECO:0000256" key="8">
    <source>
        <dbReference type="RuleBase" id="RU366017"/>
    </source>
</evidence>
<evidence type="ECO:0000313" key="11">
    <source>
        <dbReference type="Proteomes" id="UP001244341"/>
    </source>
</evidence>
<dbReference type="EC" id="2.4.1.-" evidence="8"/>
<dbReference type="EMBL" id="CP126222">
    <property type="protein sequence ID" value="WIA22986.1"/>
    <property type="molecule type" value="Genomic_DNA"/>
</dbReference>
<feature type="region of interest" description="Disordered" evidence="9">
    <location>
        <begin position="19"/>
        <end position="46"/>
    </location>
</feature>
<name>A0ABY8URJ9_TETOB</name>
<feature type="region of interest" description="Disordered" evidence="9">
    <location>
        <begin position="332"/>
        <end position="385"/>
    </location>
</feature>
<keyword evidence="11" id="KW-1185">Reference proteome</keyword>
<dbReference type="PANTHER" id="PTHR21461:SF69">
    <property type="entry name" value="GLYCOSYLTRANSFERASE FAMILY 92 PROTEIN"/>
    <property type="match status" value="1"/>
</dbReference>
<keyword evidence="3 8" id="KW-0328">Glycosyltransferase</keyword>
<comment type="similarity">
    <text evidence="2 8">Belongs to the glycosyltransferase 92 family.</text>
</comment>
<organism evidence="10 11">
    <name type="scientific">Tetradesmus obliquus</name>
    <name type="common">Green alga</name>
    <name type="synonym">Acutodesmus obliquus</name>
    <dbReference type="NCBI Taxonomy" id="3088"/>
    <lineage>
        <taxon>Eukaryota</taxon>
        <taxon>Viridiplantae</taxon>
        <taxon>Chlorophyta</taxon>
        <taxon>core chlorophytes</taxon>
        <taxon>Chlorophyceae</taxon>
        <taxon>CS clade</taxon>
        <taxon>Sphaeropleales</taxon>
        <taxon>Scenedesmaceae</taxon>
        <taxon>Tetradesmus</taxon>
    </lineage>
</organism>
<protein>
    <recommendedName>
        <fullName evidence="8">Glycosyltransferase family 92 protein</fullName>
        <ecNumber evidence="8">2.4.1.-</ecNumber>
    </recommendedName>
</protein>
<evidence type="ECO:0000256" key="9">
    <source>
        <dbReference type="SAM" id="MobiDB-lite"/>
    </source>
</evidence>
<dbReference type="InterPro" id="IPR008166">
    <property type="entry name" value="Glyco_transf_92"/>
</dbReference>
<reference evidence="10 11" key="1">
    <citation type="submission" date="2023-05" db="EMBL/GenBank/DDBJ databases">
        <title>A 100% complete, gapless, phased diploid assembly of the Scenedesmus obliquus UTEX 3031 genome.</title>
        <authorList>
            <person name="Biondi T.C."/>
            <person name="Hanschen E.R."/>
            <person name="Kwon T."/>
            <person name="Eng W."/>
            <person name="Kruse C.P.S."/>
            <person name="Koehler S.I."/>
            <person name="Kunde Y."/>
            <person name="Gleasner C.D."/>
            <person name="You Mak K.T."/>
            <person name="Polle J."/>
            <person name="Hovde B.T."/>
            <person name="Starkenburg S.R."/>
        </authorList>
    </citation>
    <scope>NUCLEOTIDE SEQUENCE [LARGE SCALE GENOMIC DNA]</scope>
    <source>
        <strain evidence="10 11">DOE0152z</strain>
    </source>
</reference>
<sequence length="385" mass="42175">MPEHIHLQQQQMLDALHRQKHQDLHKMMHKKQQAAAGGDGTASGAATAAAGAGSSAAGRTNGSLTDADVLHAQHSKWPEGYLAICAVVKDQNRDLRYWIEYHRWLGVGKFYIMDNNSSMPAMMVLWDYISSGLVDYQYFVGRPRTRPIFTETNQYKAYQGCLLQHFRQHRWLAFIDIDEFFRDGENTHVKVVANTGGVLGLGMTPHEILPRPGRTIVDVDGVPFKGPKTKHAKWHKLVIHHYVLKSRAEFAGKHARGSGAGNVKGWEFFNFVDGISNSSCSWGQGISRAFFASRPRLRPPKGSHLCSLRSKQLVAAAAAAGAAVGLQEAGEAVDAAGQQAQQQQPQHQQPQQQQQQQQSGDGDGGTDGAADSAAEDASSAYAEQE</sequence>
<evidence type="ECO:0000256" key="6">
    <source>
        <dbReference type="ARBA" id="ARBA00022989"/>
    </source>
</evidence>
<keyword evidence="5" id="KW-0812">Transmembrane</keyword>
<gene>
    <name evidence="10" type="ORF">OEZ85_001341</name>
</gene>
<feature type="compositionally biased region" description="Low complexity" evidence="9">
    <location>
        <begin position="332"/>
        <end position="360"/>
    </location>
</feature>
<accession>A0ABY8URJ9</accession>